<comment type="caution">
    <text evidence="2">The sequence shown here is derived from an EMBL/GenBank/DDBJ whole genome shotgun (WGS) entry which is preliminary data.</text>
</comment>
<dbReference type="EMBL" id="JACHJT010000001">
    <property type="protein sequence ID" value="MBB4934370.1"/>
    <property type="molecule type" value="Genomic_DNA"/>
</dbReference>
<evidence type="ECO:0000256" key="1">
    <source>
        <dbReference type="SAM" id="MobiDB-lite"/>
    </source>
</evidence>
<evidence type="ECO:0000313" key="3">
    <source>
        <dbReference type="Proteomes" id="UP000523007"/>
    </source>
</evidence>
<sequence>MRAIPEGFPEVTGRLWRPVNCAPLLVSTWAGTGATHRGGKRRADRLSGAHRDDLGHDDEPGVVIDPGHERALTVGQRDTLDEPSCHRCIGFWRCQGRVGHSVGFAVPTYGVVLIGACWVVVGEAERGVWSGQVPRGAPLIVWACRINRHLGGEPFVAR</sequence>
<dbReference type="Proteomes" id="UP000523007">
    <property type="component" value="Unassembled WGS sequence"/>
</dbReference>
<protein>
    <submittedName>
        <fullName evidence="2">Uncharacterized protein</fullName>
    </submittedName>
</protein>
<feature type="compositionally biased region" description="Basic and acidic residues" evidence="1">
    <location>
        <begin position="44"/>
        <end position="58"/>
    </location>
</feature>
<dbReference type="AlphaFoldDB" id="A0A7W7RLU2"/>
<organism evidence="2 3">
    <name type="scientific">Lipingzhangella halophila</name>
    <dbReference type="NCBI Taxonomy" id="1783352"/>
    <lineage>
        <taxon>Bacteria</taxon>
        <taxon>Bacillati</taxon>
        <taxon>Actinomycetota</taxon>
        <taxon>Actinomycetes</taxon>
        <taxon>Streptosporangiales</taxon>
        <taxon>Nocardiopsidaceae</taxon>
        <taxon>Lipingzhangella</taxon>
    </lineage>
</organism>
<reference evidence="2 3" key="1">
    <citation type="submission" date="2020-08" db="EMBL/GenBank/DDBJ databases">
        <title>Sequencing the genomes of 1000 actinobacteria strains.</title>
        <authorList>
            <person name="Klenk H.-P."/>
        </authorList>
    </citation>
    <scope>NUCLEOTIDE SEQUENCE [LARGE SCALE GENOMIC DNA]</scope>
    <source>
        <strain evidence="2 3">DSM 102030</strain>
    </source>
</reference>
<evidence type="ECO:0000313" key="2">
    <source>
        <dbReference type="EMBL" id="MBB4934370.1"/>
    </source>
</evidence>
<accession>A0A7W7RLU2</accession>
<gene>
    <name evidence="2" type="ORF">F4561_005190</name>
</gene>
<proteinExistence type="predicted"/>
<name>A0A7W7RLU2_9ACTN</name>
<keyword evidence="3" id="KW-1185">Reference proteome</keyword>
<feature type="region of interest" description="Disordered" evidence="1">
    <location>
        <begin position="34"/>
        <end position="58"/>
    </location>
</feature>